<dbReference type="Pfam" id="PF01535">
    <property type="entry name" value="PPR"/>
    <property type="match status" value="5"/>
</dbReference>
<evidence type="ECO:0000313" key="5">
    <source>
        <dbReference type="EMBL" id="KMZ61022.1"/>
    </source>
</evidence>
<gene>
    <name evidence="5" type="ORF">ZOSMA_55G00740</name>
</gene>
<dbReference type="InterPro" id="IPR046960">
    <property type="entry name" value="PPR_At4g14850-like_plant"/>
</dbReference>
<dbReference type="InterPro" id="IPR046848">
    <property type="entry name" value="E_motif"/>
</dbReference>
<feature type="domain" description="DYW" evidence="4">
    <location>
        <begin position="687"/>
        <end position="779"/>
    </location>
</feature>
<protein>
    <submittedName>
        <fullName evidence="5">Pentatricopeptide repeat-containing protein</fullName>
    </submittedName>
</protein>
<dbReference type="GO" id="GO:0003723">
    <property type="term" value="F:RNA binding"/>
    <property type="evidence" value="ECO:0007669"/>
    <property type="project" value="InterPro"/>
</dbReference>
<dbReference type="GO" id="GO:0008270">
    <property type="term" value="F:zinc ion binding"/>
    <property type="evidence" value="ECO:0007669"/>
    <property type="project" value="InterPro"/>
</dbReference>
<dbReference type="OMA" id="KMGFEHD"/>
<dbReference type="Pfam" id="PF14432">
    <property type="entry name" value="DYW_deaminase"/>
    <property type="match status" value="1"/>
</dbReference>
<dbReference type="AlphaFoldDB" id="A0A0K9NY99"/>
<evidence type="ECO:0000259" key="4">
    <source>
        <dbReference type="Pfam" id="PF14432"/>
    </source>
</evidence>
<feature type="repeat" description="PPR" evidence="3">
    <location>
        <begin position="266"/>
        <end position="300"/>
    </location>
</feature>
<dbReference type="Pfam" id="PF20431">
    <property type="entry name" value="E_motif"/>
    <property type="match status" value="1"/>
</dbReference>
<dbReference type="FunFam" id="1.25.40.10:FF:000090">
    <property type="entry name" value="Pentatricopeptide repeat-containing protein, chloroplastic"/>
    <property type="match status" value="1"/>
</dbReference>
<proteinExistence type="inferred from homology"/>
<feature type="repeat" description="PPR" evidence="3">
    <location>
        <begin position="472"/>
        <end position="506"/>
    </location>
</feature>
<feature type="repeat" description="PPR" evidence="3">
    <location>
        <begin position="369"/>
        <end position="403"/>
    </location>
</feature>
<organism evidence="5 6">
    <name type="scientific">Zostera marina</name>
    <name type="common">Eelgrass</name>
    <dbReference type="NCBI Taxonomy" id="29655"/>
    <lineage>
        <taxon>Eukaryota</taxon>
        <taxon>Viridiplantae</taxon>
        <taxon>Streptophyta</taxon>
        <taxon>Embryophyta</taxon>
        <taxon>Tracheophyta</taxon>
        <taxon>Spermatophyta</taxon>
        <taxon>Magnoliopsida</taxon>
        <taxon>Liliopsida</taxon>
        <taxon>Zosteraceae</taxon>
        <taxon>Zostera</taxon>
    </lineage>
</organism>
<evidence type="ECO:0000256" key="3">
    <source>
        <dbReference type="PROSITE-ProRule" id="PRU00708"/>
    </source>
</evidence>
<dbReference type="Proteomes" id="UP000036987">
    <property type="component" value="Unassembled WGS sequence"/>
</dbReference>
<dbReference type="OrthoDB" id="185373at2759"/>
<evidence type="ECO:0000256" key="1">
    <source>
        <dbReference type="ARBA" id="ARBA00022737"/>
    </source>
</evidence>
<comment type="caution">
    <text evidence="5">The sequence shown here is derived from an EMBL/GenBank/DDBJ whole genome shotgun (WGS) entry which is preliminary data.</text>
</comment>
<dbReference type="NCBIfam" id="TIGR00756">
    <property type="entry name" value="PPR"/>
    <property type="match status" value="5"/>
</dbReference>
<dbReference type="EMBL" id="LFYR01001545">
    <property type="protein sequence ID" value="KMZ61022.1"/>
    <property type="molecule type" value="Genomic_DNA"/>
</dbReference>
<accession>A0A0K9NY99</accession>
<dbReference type="PROSITE" id="PS51375">
    <property type="entry name" value="PPR"/>
    <property type="match status" value="5"/>
</dbReference>
<dbReference type="PANTHER" id="PTHR47926">
    <property type="entry name" value="PENTATRICOPEPTIDE REPEAT-CONTAINING PROTEIN"/>
    <property type="match status" value="1"/>
</dbReference>
<keyword evidence="1" id="KW-0677">Repeat</keyword>
<dbReference type="FunFam" id="1.25.40.10:FF:000196">
    <property type="entry name" value="Pentatricopeptide repeat-containing protein At4g14850"/>
    <property type="match status" value="1"/>
</dbReference>
<dbReference type="Pfam" id="PF13041">
    <property type="entry name" value="PPR_2"/>
    <property type="match status" value="2"/>
</dbReference>
<dbReference type="InterPro" id="IPR032867">
    <property type="entry name" value="DYW_dom"/>
</dbReference>
<feature type="repeat" description="PPR" evidence="3">
    <location>
        <begin position="235"/>
        <end position="265"/>
    </location>
</feature>
<evidence type="ECO:0000313" key="6">
    <source>
        <dbReference type="Proteomes" id="UP000036987"/>
    </source>
</evidence>
<dbReference type="STRING" id="29655.A0A0K9NY99"/>
<keyword evidence="6" id="KW-1185">Reference proteome</keyword>
<dbReference type="Gene3D" id="1.25.40.10">
    <property type="entry name" value="Tetratricopeptide repeat domain"/>
    <property type="match status" value="6"/>
</dbReference>
<name>A0A0K9NY99_ZOSMR</name>
<evidence type="ECO:0000256" key="2">
    <source>
        <dbReference type="ARBA" id="ARBA00061659"/>
    </source>
</evidence>
<feature type="repeat" description="PPR" evidence="3">
    <location>
        <begin position="164"/>
        <end position="199"/>
    </location>
</feature>
<sequence>MDFHRLLRIIVTSSATSSLLRPFHALLIVTGEYPKDPFLSTKLINLYSRLGDTRSSLLTFHRIPIKTVFTWNTLISTYIHNNLYSIGIRCFQNLIADVRPDGFTFPAVIKACLDVSDGRKMQSWIIKLGLGVDLYVVASLVKMYSRLGFIDDASKLFDEISIRDLGCWNAMVSGFSQNGDVDRALSLFVEMMVRGGVGIDAVTLTSILPACTQSQDHHVGLLIHALSIKHGLDFEIYVSNSLIDMYSKFDRVEDAHYLFDEMVRKDLVSWNSIISAYDQLGQSMVVLNLFEEMKSTGFRPDAFTLMSLASSISQAGNLGDARSIHGFVLRKGWDSGSHVFLSNAIVDMYGKLGKPDYSQRSFDRMIFRDLVSWNTLINCYSQNGLASEAIHVFQTMQDGSSGMVPNQGTLVGILPAYSCIGAVQQGMQIHGRSLKMGLDMDLFVGTCIIDMYAKCGRLTDADLLFEHMPLKSSISWNTIIAGHGIHGDGVMALNLFDRMREQDVKPDEVTFLSVLSACSHSGQVEEGKNWFRSMRLDYKLQPIMKHYACMVDMLGRKGDLMGAHEFIKSMPVEPDAAVWGALLGACRIYGDVELGKIASNRLFAVDPYNVGYYVLLSNIYARAGDWGEVDEVRKLVKDQRLKKTPGWSSIEVGNKVDVFFSGSHSHSQCRKIYEELGVLMSRIKTLGFIPDLSCVLQDVEEDEKDDILSGHSERLAIAFGLISTKPGTTLRIFKNLRVCVDCHNASKLISRVTEREIIVRDSSRFHHFKDSVCSCGDYW</sequence>
<dbReference type="InterPro" id="IPR002885">
    <property type="entry name" value="PPR_rpt"/>
</dbReference>
<reference evidence="6" key="1">
    <citation type="journal article" date="2016" name="Nature">
        <title>The genome of the seagrass Zostera marina reveals angiosperm adaptation to the sea.</title>
        <authorList>
            <person name="Olsen J.L."/>
            <person name="Rouze P."/>
            <person name="Verhelst B."/>
            <person name="Lin Y.-C."/>
            <person name="Bayer T."/>
            <person name="Collen J."/>
            <person name="Dattolo E."/>
            <person name="De Paoli E."/>
            <person name="Dittami S."/>
            <person name="Maumus F."/>
            <person name="Michel G."/>
            <person name="Kersting A."/>
            <person name="Lauritano C."/>
            <person name="Lohaus R."/>
            <person name="Toepel M."/>
            <person name="Tonon T."/>
            <person name="Vanneste K."/>
            <person name="Amirebrahimi M."/>
            <person name="Brakel J."/>
            <person name="Bostroem C."/>
            <person name="Chovatia M."/>
            <person name="Grimwood J."/>
            <person name="Jenkins J.W."/>
            <person name="Jueterbock A."/>
            <person name="Mraz A."/>
            <person name="Stam W.T."/>
            <person name="Tice H."/>
            <person name="Bornberg-Bauer E."/>
            <person name="Green P.J."/>
            <person name="Pearson G.A."/>
            <person name="Procaccini G."/>
            <person name="Duarte C.M."/>
            <person name="Schmutz J."/>
            <person name="Reusch T.B.H."/>
            <person name="Van de Peer Y."/>
        </authorList>
    </citation>
    <scope>NUCLEOTIDE SEQUENCE [LARGE SCALE GENOMIC DNA]</scope>
    <source>
        <strain evidence="6">cv. Finnish</strain>
    </source>
</reference>
<comment type="similarity">
    <text evidence="2">Belongs to the PPR family. PCMP-E subfamily.</text>
</comment>
<dbReference type="InterPro" id="IPR011990">
    <property type="entry name" value="TPR-like_helical_dom_sf"/>
</dbReference>
<dbReference type="GO" id="GO:0009451">
    <property type="term" value="P:RNA modification"/>
    <property type="evidence" value="ECO:0000318"/>
    <property type="project" value="GO_Central"/>
</dbReference>
<dbReference type="PANTHER" id="PTHR47926:SF486">
    <property type="entry name" value="(WILD MALAYSIAN BANANA) HYPOTHETICAL PROTEIN"/>
    <property type="match status" value="1"/>
</dbReference>